<feature type="signal peptide" evidence="2">
    <location>
        <begin position="1"/>
        <end position="19"/>
    </location>
</feature>
<keyword evidence="4" id="KW-1185">Reference proteome</keyword>
<dbReference type="RefSeq" id="WP_179670497.1">
    <property type="nucleotide sequence ID" value="NZ_OCMF01000001.1"/>
</dbReference>
<accession>A0A285X349</accession>
<protein>
    <submittedName>
        <fullName evidence="3">Uncharacterized protein</fullName>
    </submittedName>
</protein>
<proteinExistence type="predicted"/>
<sequence length="56" mass="6356">MKRIALLFAFLFTFSSAFISCRETENTNDDVELEEGMEDAGDEMEDAADDIEDEID</sequence>
<keyword evidence="2" id="KW-0732">Signal</keyword>
<feature type="chain" id="PRO_5013103505" evidence="2">
    <location>
        <begin position="20"/>
        <end position="56"/>
    </location>
</feature>
<evidence type="ECO:0000256" key="1">
    <source>
        <dbReference type="SAM" id="MobiDB-lite"/>
    </source>
</evidence>
<evidence type="ECO:0000256" key="2">
    <source>
        <dbReference type="SAM" id="SignalP"/>
    </source>
</evidence>
<feature type="region of interest" description="Disordered" evidence="1">
    <location>
        <begin position="27"/>
        <end position="56"/>
    </location>
</feature>
<evidence type="ECO:0000313" key="3">
    <source>
        <dbReference type="EMBL" id="SOC79781.1"/>
    </source>
</evidence>
<dbReference type="AlphaFoldDB" id="A0A285X349"/>
<dbReference type="Proteomes" id="UP000219193">
    <property type="component" value="Unassembled WGS sequence"/>
</dbReference>
<reference evidence="4" key="1">
    <citation type="submission" date="2017-09" db="EMBL/GenBank/DDBJ databases">
        <authorList>
            <person name="Varghese N."/>
            <person name="Submissions S."/>
        </authorList>
    </citation>
    <scope>NUCLEOTIDE SEQUENCE [LARGE SCALE GENOMIC DNA]</scope>
    <source>
        <strain evidence="4">CGMCC 1.12641</strain>
    </source>
</reference>
<gene>
    <name evidence="3" type="ORF">SAMN06296241_1317</name>
</gene>
<organism evidence="3 4">
    <name type="scientific">Salinimicrobium sediminis</name>
    <dbReference type="NCBI Taxonomy" id="1343891"/>
    <lineage>
        <taxon>Bacteria</taxon>
        <taxon>Pseudomonadati</taxon>
        <taxon>Bacteroidota</taxon>
        <taxon>Flavobacteriia</taxon>
        <taxon>Flavobacteriales</taxon>
        <taxon>Flavobacteriaceae</taxon>
        <taxon>Salinimicrobium</taxon>
    </lineage>
</organism>
<dbReference type="EMBL" id="OCMF01000001">
    <property type="protein sequence ID" value="SOC79781.1"/>
    <property type="molecule type" value="Genomic_DNA"/>
</dbReference>
<evidence type="ECO:0000313" key="4">
    <source>
        <dbReference type="Proteomes" id="UP000219193"/>
    </source>
</evidence>
<dbReference type="PROSITE" id="PS51257">
    <property type="entry name" value="PROKAR_LIPOPROTEIN"/>
    <property type="match status" value="1"/>
</dbReference>
<name>A0A285X349_9FLAO</name>